<keyword evidence="3" id="KW-0949">S-adenosyl-L-methionine</keyword>
<reference evidence="6" key="1">
    <citation type="submission" date="2016-10" db="EMBL/GenBank/DDBJ databases">
        <authorList>
            <person name="Varghese N."/>
            <person name="Submissions S."/>
        </authorList>
    </citation>
    <scope>NUCLEOTIDE SEQUENCE [LARGE SCALE GENOMIC DNA]</scope>
    <source>
        <strain evidence="6">CGMCC 4.6825</strain>
    </source>
</reference>
<evidence type="ECO:0000313" key="5">
    <source>
        <dbReference type="EMBL" id="SER88238.1"/>
    </source>
</evidence>
<organism evidence="5 6">
    <name type="scientific">Streptomyces qinglanensis</name>
    <dbReference type="NCBI Taxonomy" id="943816"/>
    <lineage>
        <taxon>Bacteria</taxon>
        <taxon>Bacillati</taxon>
        <taxon>Actinomycetota</taxon>
        <taxon>Actinomycetes</taxon>
        <taxon>Kitasatosporales</taxon>
        <taxon>Streptomycetaceae</taxon>
        <taxon>Streptomyces</taxon>
    </lineage>
</organism>
<keyword evidence="2 5" id="KW-0808">Transferase</keyword>
<dbReference type="Proteomes" id="UP000182841">
    <property type="component" value="Unassembled WGS sequence"/>
</dbReference>
<accession>A0A1H9STL1</accession>
<name>A0A1H9STL1_9ACTN</name>
<evidence type="ECO:0000256" key="3">
    <source>
        <dbReference type="ARBA" id="ARBA00022691"/>
    </source>
</evidence>
<keyword evidence="6" id="KW-1185">Reference proteome</keyword>
<keyword evidence="1 5" id="KW-0489">Methyltransferase</keyword>
<evidence type="ECO:0000259" key="4">
    <source>
        <dbReference type="Pfam" id="PF08241"/>
    </source>
</evidence>
<dbReference type="EMBL" id="FOGO01000005">
    <property type="protein sequence ID" value="SER88238.1"/>
    <property type="molecule type" value="Genomic_DNA"/>
</dbReference>
<dbReference type="Pfam" id="PF08241">
    <property type="entry name" value="Methyltransf_11"/>
    <property type="match status" value="1"/>
</dbReference>
<dbReference type="AlphaFoldDB" id="A0A1H9STL1"/>
<sequence length="249" mass="27429">MSRTAGRPAVILPRMPSFSDFDTRGYRTVDVATGYGRWVSTYEDTVEDVMDLALLAELTVPTWSGARRTADLGCGTGRTGAWLRQRGVTGTLDGVDLTPQMLERARARGAHDRLQEGDVRATGLESGAYDLVISSLIDEHLPDLRPYYREARRLAAPGAHCVVVAFHPHFIMASGMPTHFTDASGEDIAIETHVHLLSDHVAAGLGAGWRLVEMREGIVDERWLARKPKWATFRNHPVSAALVWAREDG</sequence>
<dbReference type="GO" id="GO:0008757">
    <property type="term" value="F:S-adenosylmethionine-dependent methyltransferase activity"/>
    <property type="evidence" value="ECO:0007669"/>
    <property type="project" value="InterPro"/>
</dbReference>
<protein>
    <submittedName>
        <fullName evidence="5">Methyltransferase domain-containing protein</fullName>
    </submittedName>
</protein>
<gene>
    <name evidence="5" type="ORF">SAMN05421870_10585</name>
</gene>
<dbReference type="InterPro" id="IPR013216">
    <property type="entry name" value="Methyltransf_11"/>
</dbReference>
<feature type="domain" description="Methyltransferase type 11" evidence="4">
    <location>
        <begin position="71"/>
        <end position="163"/>
    </location>
</feature>
<proteinExistence type="predicted"/>
<dbReference type="STRING" id="943816.AN217_13465"/>
<dbReference type="GO" id="GO:0032259">
    <property type="term" value="P:methylation"/>
    <property type="evidence" value="ECO:0007669"/>
    <property type="project" value="UniProtKB-KW"/>
</dbReference>
<dbReference type="CDD" id="cd02440">
    <property type="entry name" value="AdoMet_MTases"/>
    <property type="match status" value="1"/>
</dbReference>
<dbReference type="InterPro" id="IPR029063">
    <property type="entry name" value="SAM-dependent_MTases_sf"/>
</dbReference>
<evidence type="ECO:0000256" key="2">
    <source>
        <dbReference type="ARBA" id="ARBA00022679"/>
    </source>
</evidence>
<evidence type="ECO:0000256" key="1">
    <source>
        <dbReference type="ARBA" id="ARBA00022603"/>
    </source>
</evidence>
<dbReference type="SUPFAM" id="SSF53335">
    <property type="entry name" value="S-adenosyl-L-methionine-dependent methyltransferases"/>
    <property type="match status" value="1"/>
</dbReference>
<evidence type="ECO:0000313" key="6">
    <source>
        <dbReference type="Proteomes" id="UP000182841"/>
    </source>
</evidence>
<dbReference type="PANTHER" id="PTHR43464">
    <property type="entry name" value="METHYLTRANSFERASE"/>
    <property type="match status" value="1"/>
</dbReference>
<dbReference type="PANTHER" id="PTHR43464:SF19">
    <property type="entry name" value="UBIQUINONE BIOSYNTHESIS O-METHYLTRANSFERASE, MITOCHONDRIAL"/>
    <property type="match status" value="1"/>
</dbReference>
<dbReference type="Gene3D" id="3.40.50.150">
    <property type="entry name" value="Vaccinia Virus protein VP39"/>
    <property type="match status" value="1"/>
</dbReference>